<keyword evidence="2" id="KW-1185">Reference proteome</keyword>
<dbReference type="EMBL" id="JANPWB010000011">
    <property type="protein sequence ID" value="KAJ1124922.1"/>
    <property type="molecule type" value="Genomic_DNA"/>
</dbReference>
<reference evidence="1" key="1">
    <citation type="journal article" date="2022" name="bioRxiv">
        <title>Sequencing and chromosome-scale assembly of the giantPleurodeles waltlgenome.</title>
        <authorList>
            <person name="Brown T."/>
            <person name="Elewa A."/>
            <person name="Iarovenko S."/>
            <person name="Subramanian E."/>
            <person name="Araus A.J."/>
            <person name="Petzold A."/>
            <person name="Susuki M."/>
            <person name="Suzuki K.-i.T."/>
            <person name="Hayashi T."/>
            <person name="Toyoda A."/>
            <person name="Oliveira C."/>
            <person name="Osipova E."/>
            <person name="Leigh N.D."/>
            <person name="Simon A."/>
            <person name="Yun M.H."/>
        </authorList>
    </citation>
    <scope>NUCLEOTIDE SEQUENCE</scope>
    <source>
        <strain evidence="1">20211129_DDA</strain>
        <tissue evidence="1">Liver</tissue>
    </source>
</reference>
<dbReference type="AlphaFoldDB" id="A0AAV7PCH1"/>
<gene>
    <name evidence="1" type="ORF">NDU88_003369</name>
</gene>
<organism evidence="1 2">
    <name type="scientific">Pleurodeles waltl</name>
    <name type="common">Iberian ribbed newt</name>
    <dbReference type="NCBI Taxonomy" id="8319"/>
    <lineage>
        <taxon>Eukaryota</taxon>
        <taxon>Metazoa</taxon>
        <taxon>Chordata</taxon>
        <taxon>Craniata</taxon>
        <taxon>Vertebrata</taxon>
        <taxon>Euteleostomi</taxon>
        <taxon>Amphibia</taxon>
        <taxon>Batrachia</taxon>
        <taxon>Caudata</taxon>
        <taxon>Salamandroidea</taxon>
        <taxon>Salamandridae</taxon>
        <taxon>Pleurodelinae</taxon>
        <taxon>Pleurodeles</taxon>
    </lineage>
</organism>
<accession>A0AAV7PCH1</accession>
<evidence type="ECO:0000313" key="1">
    <source>
        <dbReference type="EMBL" id="KAJ1124922.1"/>
    </source>
</evidence>
<name>A0AAV7PCH1_PLEWA</name>
<comment type="caution">
    <text evidence="1">The sequence shown here is derived from an EMBL/GenBank/DDBJ whole genome shotgun (WGS) entry which is preliminary data.</text>
</comment>
<dbReference type="Proteomes" id="UP001066276">
    <property type="component" value="Chromosome 7"/>
</dbReference>
<protein>
    <submittedName>
        <fullName evidence="1">Uncharacterized protein</fullName>
    </submittedName>
</protein>
<proteinExistence type="predicted"/>
<sequence length="108" mass="12421">MEGEKDGLSWQEGDVCEVLYNVSEIMYGAITEQEWKEALKEDVELSEICVALEDGKFSTLGRGVMFAPQENSACYLRGDLRERDVLERQWRRRRSLTVEGADGWGDRK</sequence>
<evidence type="ECO:0000313" key="2">
    <source>
        <dbReference type="Proteomes" id="UP001066276"/>
    </source>
</evidence>